<dbReference type="EMBL" id="JARKIB010000033">
    <property type="protein sequence ID" value="KAJ7762089.1"/>
    <property type="molecule type" value="Genomic_DNA"/>
</dbReference>
<evidence type="ECO:0000313" key="2">
    <source>
        <dbReference type="Proteomes" id="UP001215598"/>
    </source>
</evidence>
<sequence length="297" mass="32216">MLPIAMYRRFTHLAHRRLSGSVPGTPHAVHHLPLDWAAQPSVYLRPSIINDASPASTLGITHISPISENGARTPPASLGRRSQCYAPSLSAVNRRAGALRPIPLLAHVPNTPPYGPSRSSGLFKPLSPQCVPSPFRLPHLPSTTPVPPFPNPTHALAAHIHPDDVLTSSHPHSLPALSLTRLPIPTFALSHTAFQTPRPAPPGFDLRWDDGWTRTSCELRLSTSVLLDPLVVGRVSDRPFATVRDGGSDWLPPIIHLRLFDPTPPSPHLRLANAFYRFPGTTHCSPVLLNYAGTHSG</sequence>
<organism evidence="1 2">
    <name type="scientific">Mycena metata</name>
    <dbReference type="NCBI Taxonomy" id="1033252"/>
    <lineage>
        <taxon>Eukaryota</taxon>
        <taxon>Fungi</taxon>
        <taxon>Dikarya</taxon>
        <taxon>Basidiomycota</taxon>
        <taxon>Agaricomycotina</taxon>
        <taxon>Agaricomycetes</taxon>
        <taxon>Agaricomycetidae</taxon>
        <taxon>Agaricales</taxon>
        <taxon>Marasmiineae</taxon>
        <taxon>Mycenaceae</taxon>
        <taxon>Mycena</taxon>
    </lineage>
</organism>
<accession>A0AAD7NI54</accession>
<protein>
    <submittedName>
        <fullName evidence="1">Uncharacterized protein</fullName>
    </submittedName>
</protein>
<dbReference type="Proteomes" id="UP001215598">
    <property type="component" value="Unassembled WGS sequence"/>
</dbReference>
<gene>
    <name evidence="1" type="ORF">B0H16DRAFT_1719137</name>
</gene>
<proteinExistence type="predicted"/>
<comment type="caution">
    <text evidence="1">The sequence shown here is derived from an EMBL/GenBank/DDBJ whole genome shotgun (WGS) entry which is preliminary data.</text>
</comment>
<keyword evidence="2" id="KW-1185">Reference proteome</keyword>
<name>A0AAD7NI54_9AGAR</name>
<evidence type="ECO:0000313" key="1">
    <source>
        <dbReference type="EMBL" id="KAJ7762089.1"/>
    </source>
</evidence>
<dbReference type="AlphaFoldDB" id="A0AAD7NI54"/>
<reference evidence="1" key="1">
    <citation type="submission" date="2023-03" db="EMBL/GenBank/DDBJ databases">
        <title>Massive genome expansion in bonnet fungi (Mycena s.s.) driven by repeated elements and novel gene families across ecological guilds.</title>
        <authorList>
            <consortium name="Lawrence Berkeley National Laboratory"/>
            <person name="Harder C.B."/>
            <person name="Miyauchi S."/>
            <person name="Viragh M."/>
            <person name="Kuo A."/>
            <person name="Thoen E."/>
            <person name="Andreopoulos B."/>
            <person name="Lu D."/>
            <person name="Skrede I."/>
            <person name="Drula E."/>
            <person name="Henrissat B."/>
            <person name="Morin E."/>
            <person name="Kohler A."/>
            <person name="Barry K."/>
            <person name="LaButti K."/>
            <person name="Morin E."/>
            <person name="Salamov A."/>
            <person name="Lipzen A."/>
            <person name="Mereny Z."/>
            <person name="Hegedus B."/>
            <person name="Baldrian P."/>
            <person name="Stursova M."/>
            <person name="Weitz H."/>
            <person name="Taylor A."/>
            <person name="Grigoriev I.V."/>
            <person name="Nagy L.G."/>
            <person name="Martin F."/>
            <person name="Kauserud H."/>
        </authorList>
    </citation>
    <scope>NUCLEOTIDE SEQUENCE</scope>
    <source>
        <strain evidence="1">CBHHK182m</strain>
    </source>
</reference>